<evidence type="ECO:0000313" key="8">
    <source>
        <dbReference type="EMBL" id="HIR51202.1"/>
    </source>
</evidence>
<evidence type="ECO:0000313" key="9">
    <source>
        <dbReference type="Proteomes" id="UP000824239"/>
    </source>
</evidence>
<comment type="subcellular location">
    <subcellularLocation>
        <location evidence="1">Membrane</location>
        <topology evidence="1">Multi-pass membrane protein</topology>
    </subcellularLocation>
</comment>
<evidence type="ECO:0000256" key="2">
    <source>
        <dbReference type="ARBA" id="ARBA00022448"/>
    </source>
</evidence>
<evidence type="ECO:0000256" key="4">
    <source>
        <dbReference type="ARBA" id="ARBA00022692"/>
    </source>
</evidence>
<protein>
    <submittedName>
        <fullName evidence="8">AEC family transporter</fullName>
    </submittedName>
</protein>
<keyword evidence="2" id="KW-0813">Transport</keyword>
<comment type="caution">
    <text evidence="8">The sequence shown here is derived from an EMBL/GenBank/DDBJ whole genome shotgun (WGS) entry which is preliminary data.</text>
</comment>
<dbReference type="Pfam" id="PF03547">
    <property type="entry name" value="Mem_trans"/>
    <property type="match status" value="1"/>
</dbReference>
<sequence length="304" mass="32964">MNGLLRMLEPALPVLVALALGLYCRRSNFLSRDHVDALKKVVVNITLPAVLFSAFATAEYSLQTISIPVLVFALCCVGLVLGKILARFLRLPGRIAPYLATGFEAGMLGYALYALLFPSEPTSHFAILDLGQTLFVFTLYKALLSGGETKSLWKDIINTPILWGTFAGLVVGATGLYGWMTQNGTAAVVNSLTDFISAPTGMMILLAVGYDLDFGEIRWRDTARFVLLRLISMALLFGLLVLVNRTLLNNVIFEGAALLLFILPPPFVIPIFADEPSQRAQISSALSALTVVTLVLFAVMTVAF</sequence>
<evidence type="ECO:0000256" key="7">
    <source>
        <dbReference type="SAM" id="Phobius"/>
    </source>
</evidence>
<feature type="transmembrane region" description="Helical" evidence="7">
    <location>
        <begin position="98"/>
        <end position="116"/>
    </location>
</feature>
<feature type="transmembrane region" description="Helical" evidence="7">
    <location>
        <begin position="161"/>
        <end position="180"/>
    </location>
</feature>
<keyword evidence="3" id="KW-1003">Cell membrane</keyword>
<feature type="transmembrane region" description="Helical" evidence="7">
    <location>
        <begin position="195"/>
        <end position="214"/>
    </location>
</feature>
<dbReference type="PANTHER" id="PTHR36838">
    <property type="entry name" value="AUXIN EFFLUX CARRIER FAMILY PROTEIN"/>
    <property type="match status" value="1"/>
</dbReference>
<dbReference type="InterPro" id="IPR004776">
    <property type="entry name" value="Mem_transp_PIN-like"/>
</dbReference>
<dbReference type="GO" id="GO:0055085">
    <property type="term" value="P:transmembrane transport"/>
    <property type="evidence" value="ECO:0007669"/>
    <property type="project" value="InterPro"/>
</dbReference>
<reference evidence="8" key="2">
    <citation type="journal article" date="2021" name="PeerJ">
        <title>Extensive microbial diversity within the chicken gut microbiome revealed by metagenomics and culture.</title>
        <authorList>
            <person name="Gilroy R."/>
            <person name="Ravi A."/>
            <person name="Getino M."/>
            <person name="Pursley I."/>
            <person name="Horton D.L."/>
            <person name="Alikhan N.F."/>
            <person name="Baker D."/>
            <person name="Gharbi K."/>
            <person name="Hall N."/>
            <person name="Watson M."/>
            <person name="Adriaenssens E.M."/>
            <person name="Foster-Nyarko E."/>
            <person name="Jarju S."/>
            <person name="Secka A."/>
            <person name="Antonio M."/>
            <person name="Oren A."/>
            <person name="Chaudhuri R.R."/>
            <person name="La Ragione R."/>
            <person name="Hildebrand F."/>
            <person name="Pallen M.J."/>
        </authorList>
    </citation>
    <scope>NUCLEOTIDE SEQUENCE</scope>
    <source>
        <strain evidence="8">ChiBcec15-4380</strain>
    </source>
</reference>
<keyword evidence="4 7" id="KW-0812">Transmembrane</keyword>
<keyword evidence="6 7" id="KW-0472">Membrane</keyword>
<evidence type="ECO:0000256" key="3">
    <source>
        <dbReference type="ARBA" id="ARBA00022475"/>
    </source>
</evidence>
<dbReference type="GO" id="GO:0016020">
    <property type="term" value="C:membrane"/>
    <property type="evidence" value="ECO:0007669"/>
    <property type="project" value="UniProtKB-SubCell"/>
</dbReference>
<evidence type="ECO:0000256" key="1">
    <source>
        <dbReference type="ARBA" id="ARBA00004141"/>
    </source>
</evidence>
<accession>A0A9D1IXI2</accession>
<keyword evidence="5 7" id="KW-1133">Transmembrane helix</keyword>
<dbReference type="Proteomes" id="UP000824239">
    <property type="component" value="Unassembled WGS sequence"/>
</dbReference>
<organism evidence="8 9">
    <name type="scientific">Candidatus Avoscillospira avicola</name>
    <dbReference type="NCBI Taxonomy" id="2840706"/>
    <lineage>
        <taxon>Bacteria</taxon>
        <taxon>Bacillati</taxon>
        <taxon>Bacillota</taxon>
        <taxon>Clostridia</taxon>
        <taxon>Eubacteriales</taxon>
        <taxon>Oscillospiraceae</taxon>
        <taxon>Oscillospiraceae incertae sedis</taxon>
        <taxon>Candidatus Avoscillospira</taxon>
    </lineage>
</organism>
<evidence type="ECO:0000256" key="6">
    <source>
        <dbReference type="ARBA" id="ARBA00023136"/>
    </source>
</evidence>
<evidence type="ECO:0000256" key="5">
    <source>
        <dbReference type="ARBA" id="ARBA00022989"/>
    </source>
</evidence>
<feature type="transmembrane region" description="Helical" evidence="7">
    <location>
        <begin position="65"/>
        <end position="86"/>
    </location>
</feature>
<dbReference type="AlphaFoldDB" id="A0A9D1IXI2"/>
<feature type="transmembrane region" description="Helical" evidence="7">
    <location>
        <begin position="285"/>
        <end position="303"/>
    </location>
</feature>
<dbReference type="PANTHER" id="PTHR36838:SF3">
    <property type="entry name" value="TRANSPORTER AUXIN EFFLUX CARRIER EC FAMILY"/>
    <property type="match status" value="1"/>
</dbReference>
<gene>
    <name evidence="8" type="ORF">IAA53_07940</name>
</gene>
<reference evidence="8" key="1">
    <citation type="submission" date="2020-10" db="EMBL/GenBank/DDBJ databases">
        <authorList>
            <person name="Gilroy R."/>
        </authorList>
    </citation>
    <scope>NUCLEOTIDE SEQUENCE</scope>
    <source>
        <strain evidence="8">ChiBcec15-4380</strain>
    </source>
</reference>
<feature type="transmembrane region" description="Helical" evidence="7">
    <location>
        <begin position="255"/>
        <end position="273"/>
    </location>
</feature>
<name>A0A9D1IXI2_9FIRM</name>
<dbReference type="EMBL" id="DVHE01000059">
    <property type="protein sequence ID" value="HIR51202.1"/>
    <property type="molecule type" value="Genomic_DNA"/>
</dbReference>
<proteinExistence type="predicted"/>
<feature type="transmembrane region" description="Helical" evidence="7">
    <location>
        <begin position="226"/>
        <end position="243"/>
    </location>
</feature>